<dbReference type="Gene3D" id="3.40.50.300">
    <property type="entry name" value="P-loop containing nucleotide triphosphate hydrolases"/>
    <property type="match status" value="1"/>
</dbReference>
<gene>
    <name evidence="1" type="ORF">D3H35_00845</name>
</gene>
<keyword evidence="2" id="KW-1185">Reference proteome</keyword>
<dbReference type="Proteomes" id="UP000266340">
    <property type="component" value="Unassembled WGS sequence"/>
</dbReference>
<name>A0A398CTB6_9BACL</name>
<dbReference type="SUPFAM" id="SSF53795">
    <property type="entry name" value="PEP carboxykinase-like"/>
    <property type="match status" value="1"/>
</dbReference>
<dbReference type="AlphaFoldDB" id="A0A398CTB6"/>
<evidence type="ECO:0000313" key="1">
    <source>
        <dbReference type="EMBL" id="RIE05400.1"/>
    </source>
</evidence>
<dbReference type="InterPro" id="IPR027417">
    <property type="entry name" value="P-loop_NTPase"/>
</dbReference>
<comment type="caution">
    <text evidence="1">The sequence shown here is derived from an EMBL/GenBank/DDBJ whole genome shotgun (WGS) entry which is preliminary data.</text>
</comment>
<reference evidence="1 2" key="1">
    <citation type="submission" date="2018-09" db="EMBL/GenBank/DDBJ databases">
        <title>Cohnella cavernae sp. nov., isolated from a karst cave.</title>
        <authorList>
            <person name="Zhu H."/>
        </authorList>
    </citation>
    <scope>NUCLEOTIDE SEQUENCE [LARGE SCALE GENOMIC DNA]</scope>
    <source>
        <strain evidence="1 2">K2E09-144</strain>
    </source>
</reference>
<evidence type="ECO:0000313" key="2">
    <source>
        <dbReference type="Proteomes" id="UP000266340"/>
    </source>
</evidence>
<accession>A0A398CTB6</accession>
<dbReference type="OrthoDB" id="5430844at2"/>
<organism evidence="1 2">
    <name type="scientific">Cohnella faecalis</name>
    <dbReference type="NCBI Taxonomy" id="2315694"/>
    <lineage>
        <taxon>Bacteria</taxon>
        <taxon>Bacillati</taxon>
        <taxon>Bacillota</taxon>
        <taxon>Bacilli</taxon>
        <taxon>Bacillales</taxon>
        <taxon>Paenibacillaceae</taxon>
        <taxon>Cohnella</taxon>
    </lineage>
</organism>
<dbReference type="EMBL" id="QXJM01000007">
    <property type="protein sequence ID" value="RIE05400.1"/>
    <property type="molecule type" value="Genomic_DNA"/>
</dbReference>
<protein>
    <submittedName>
        <fullName evidence="1">Aldolase</fullName>
    </submittedName>
</protein>
<sequence>MEIAVRPTVHRAFGLRISSRIPLPELPLSGDGTERETADIVVETADPVRLREELEACGSNFAFARQGSRFLFLIPGTAVYSIEEGRRIAVAPLPGADREKVRVYLLGTCLGALLMIRGMLPLHGSAVVIDGKAYAFLGESGAGKSTLAAAFVRMGHRLASDDVVAVGLADGKPVVLPSYPQQKLWRESLEGLGMETGPYRPIFRETGKFAVPVASRFSSEPVPLAGAFELSKSDRGTIGVRQLNNLDRLRVMLQHTYRNTLIPRLGLEDWHFRTAAGIAAQIEVCRLQRPSEGFTAGQLAEAIIHFARGGERGA</sequence>
<proteinExistence type="predicted"/>